<feature type="domain" description="Glycoside hydrolase family 3 N-terminal" evidence="6">
    <location>
        <begin position="8"/>
        <end position="327"/>
    </location>
</feature>
<dbReference type="InterPro" id="IPR036962">
    <property type="entry name" value="Glyco_hydro_3_N_sf"/>
</dbReference>
<accession>A0A4P6MNY8</accession>
<dbReference type="SUPFAM" id="SSF51445">
    <property type="entry name" value="(Trans)glycosidases"/>
    <property type="match status" value="1"/>
</dbReference>
<evidence type="ECO:0000256" key="3">
    <source>
        <dbReference type="ARBA" id="ARBA00012663"/>
    </source>
</evidence>
<protein>
    <recommendedName>
        <fullName evidence="3">beta-N-acetylhexosaminidase</fullName>
        <ecNumber evidence="3">3.2.1.52</ecNumber>
    </recommendedName>
</protein>
<dbReference type="EMBL" id="CP036164">
    <property type="protein sequence ID" value="QBF45211.1"/>
    <property type="molecule type" value="Genomic_DNA"/>
</dbReference>
<dbReference type="PANTHER" id="PTHR30480">
    <property type="entry name" value="BETA-HEXOSAMINIDASE-RELATED"/>
    <property type="match status" value="1"/>
</dbReference>
<dbReference type="Proteomes" id="UP000290408">
    <property type="component" value="Chromosome"/>
</dbReference>
<dbReference type="InterPro" id="IPR017853">
    <property type="entry name" value="GH"/>
</dbReference>
<comment type="catalytic activity">
    <reaction evidence="1">
        <text>Hydrolysis of terminal non-reducing N-acetyl-D-hexosamine residues in N-acetyl-beta-D-hexosaminides.</text>
        <dbReference type="EC" id="3.2.1.52"/>
    </reaction>
</comment>
<evidence type="ECO:0000256" key="1">
    <source>
        <dbReference type="ARBA" id="ARBA00001231"/>
    </source>
</evidence>
<evidence type="ECO:0000256" key="5">
    <source>
        <dbReference type="ARBA" id="ARBA00023295"/>
    </source>
</evidence>
<dbReference type="STRING" id="1216970.GCA_001570985_01457"/>
<dbReference type="KEGG" id="jli:EXU32_02360"/>
<keyword evidence="8" id="KW-1185">Reference proteome</keyword>
<dbReference type="GO" id="GO:0005975">
    <property type="term" value="P:carbohydrate metabolic process"/>
    <property type="evidence" value="ECO:0007669"/>
    <property type="project" value="InterPro"/>
</dbReference>
<evidence type="ECO:0000313" key="7">
    <source>
        <dbReference type="EMBL" id="QBF45211.1"/>
    </source>
</evidence>
<dbReference type="OrthoDB" id="9805821at2"/>
<evidence type="ECO:0000259" key="6">
    <source>
        <dbReference type="Pfam" id="PF00933"/>
    </source>
</evidence>
<dbReference type="GO" id="GO:0004563">
    <property type="term" value="F:beta-N-acetylhexosaminidase activity"/>
    <property type="evidence" value="ECO:0007669"/>
    <property type="project" value="UniProtKB-EC"/>
</dbReference>
<dbReference type="Gene3D" id="3.20.20.300">
    <property type="entry name" value="Glycoside hydrolase, family 3, N-terminal domain"/>
    <property type="match status" value="1"/>
</dbReference>
<dbReference type="GO" id="GO:0009254">
    <property type="term" value="P:peptidoglycan turnover"/>
    <property type="evidence" value="ECO:0007669"/>
    <property type="project" value="TreeGrafter"/>
</dbReference>
<proteinExistence type="inferred from homology"/>
<dbReference type="AlphaFoldDB" id="A0A4P6MNY8"/>
<organism evidence="7 8">
    <name type="scientific">Janibacter limosus</name>
    <dbReference type="NCBI Taxonomy" id="53458"/>
    <lineage>
        <taxon>Bacteria</taxon>
        <taxon>Bacillati</taxon>
        <taxon>Actinomycetota</taxon>
        <taxon>Actinomycetes</taxon>
        <taxon>Micrococcales</taxon>
        <taxon>Intrasporangiaceae</taxon>
        <taxon>Janibacter</taxon>
    </lineage>
</organism>
<keyword evidence="5" id="KW-0326">Glycosidase</keyword>
<dbReference type="Pfam" id="PF00933">
    <property type="entry name" value="Glyco_hydro_3"/>
    <property type="match status" value="1"/>
</dbReference>
<evidence type="ECO:0000256" key="2">
    <source>
        <dbReference type="ARBA" id="ARBA00005336"/>
    </source>
</evidence>
<comment type="similarity">
    <text evidence="2">Belongs to the glycosyl hydrolase 3 family.</text>
</comment>
<sequence length="337" mass="34344">MTPTQQAGQLLMAAMQPGSPTGLDAAISQQGLGSMLYLGGWQGASTVAAASSHLQEVSPTVKGTKVGMLVSADQEGGEVQQLTGAGFTSMPSGLEQAKDPQLRASAKAWGSELKQAGVNVNLAPVADTVPAEIGRANEPIGKWGREYGSTPAAAGKGALAFAQGMQDAGVEPTVKHFPGIGRITGNTDLTATGISDTVATTTDPHLAPFAKNIEGGTRIVMVGSAHYPKIDGEKPALFSRKIVTGMLRDEMGFDGVAITDDVGAAKAVSATPVGERATKFIAAGGDIVLTADPAQVSTMVTAIQTTAKGDPAFAQQVTASVTRVLTLKEDMGLLRCG</sequence>
<evidence type="ECO:0000313" key="8">
    <source>
        <dbReference type="Proteomes" id="UP000290408"/>
    </source>
</evidence>
<dbReference type="EC" id="3.2.1.52" evidence="3"/>
<gene>
    <name evidence="7" type="ORF">EXU32_02360</name>
</gene>
<name>A0A4P6MNY8_9MICO</name>
<dbReference type="PANTHER" id="PTHR30480:SF13">
    <property type="entry name" value="BETA-HEXOSAMINIDASE"/>
    <property type="match status" value="1"/>
</dbReference>
<dbReference type="InterPro" id="IPR001764">
    <property type="entry name" value="Glyco_hydro_3_N"/>
</dbReference>
<reference evidence="7 8" key="1">
    <citation type="submission" date="2019-02" db="EMBL/GenBank/DDBJ databases">
        <title>Genomic data mining of an Antarctic deep-sea actinobacterium, Janibacterlimosus P3-3-X1.</title>
        <authorList>
            <person name="Liao L."/>
            <person name="Chen B."/>
        </authorList>
    </citation>
    <scope>NUCLEOTIDE SEQUENCE [LARGE SCALE GENOMIC DNA]</scope>
    <source>
        <strain evidence="7 8">P3-3-X1</strain>
    </source>
</reference>
<keyword evidence="4 7" id="KW-0378">Hydrolase</keyword>
<dbReference type="RefSeq" id="WP_130628451.1">
    <property type="nucleotide sequence ID" value="NZ_CP036164.1"/>
</dbReference>
<dbReference type="InterPro" id="IPR050226">
    <property type="entry name" value="NagZ_Beta-hexosaminidase"/>
</dbReference>
<evidence type="ECO:0000256" key="4">
    <source>
        <dbReference type="ARBA" id="ARBA00022801"/>
    </source>
</evidence>